<reference evidence="2" key="1">
    <citation type="submission" date="2015-10" db="EMBL/GenBank/DDBJ databases">
        <authorList>
            <person name="Gilbert D.G."/>
        </authorList>
    </citation>
    <scope>NUCLEOTIDE SEQUENCE</scope>
</reference>
<name>A0A160V9Z1_9ZZZZ</name>
<accession>A0A160V9Z1</accession>
<dbReference type="EMBL" id="FAXA01000030">
    <property type="protein sequence ID" value="CUV01250.1"/>
    <property type="molecule type" value="Genomic_DNA"/>
</dbReference>
<dbReference type="PANTHER" id="PTHR43796">
    <property type="entry name" value="CARBOXYNORSPERMIDINE SYNTHASE"/>
    <property type="match status" value="1"/>
</dbReference>
<dbReference type="AlphaFoldDB" id="A0A160V9Z1"/>
<dbReference type="Gene3D" id="3.40.50.720">
    <property type="entry name" value="NAD(P)-binding Rossmann-like Domain"/>
    <property type="match status" value="1"/>
</dbReference>
<sequence>MADFTALIIGCGTMGAATARLALECGKFQQVIVADRDLQRANDLAHTLEGPITARQLDYRQEDQLAKSLGGVSVVLNTTGPFNRDTLSLMRTVIEAGIPYADINDDVETLQSVFESEYLGSLAKHRGVGVLPGLGASPGQTNVLARHMAGRMDIVEEVRFFMVNDASYRSEAVWRHRLALFSQSALLYDRGRWTQTSGMSEFQDVAFPAPWDNIRCYNVGLETVTIPMSFKGLLHASLWRGFSDPDTTETLKGLVDAGFASEETLEVDGVSITPAALSAAVLAGTQRAGDSPDPGRLPRQVRVKGVREGREAELTMTYSFPQGDIALATASCLVVGAGLLVERELPGPGVYPPEAMDPAPFMWDMESRGVHFKLEDSASTRT</sequence>
<feature type="domain" description="Saccharopine dehydrogenase NADP binding" evidence="1">
    <location>
        <begin position="7"/>
        <end position="104"/>
    </location>
</feature>
<dbReference type="InterPro" id="IPR036291">
    <property type="entry name" value="NAD(P)-bd_dom_sf"/>
</dbReference>
<proteinExistence type="predicted"/>
<protein>
    <submittedName>
        <fullName evidence="2">Carboxynorspermidine dehydrogenase</fullName>
    </submittedName>
</protein>
<dbReference type="PANTHER" id="PTHR43796:SF2">
    <property type="entry name" value="CARBOXYNORSPERMIDINE SYNTHASE"/>
    <property type="match status" value="1"/>
</dbReference>
<evidence type="ECO:0000313" key="2">
    <source>
        <dbReference type="EMBL" id="CUV01250.1"/>
    </source>
</evidence>
<evidence type="ECO:0000259" key="1">
    <source>
        <dbReference type="Pfam" id="PF03435"/>
    </source>
</evidence>
<gene>
    <name evidence="2" type="ORF">MGWOODY_Clf1062</name>
</gene>
<dbReference type="SUPFAM" id="SSF51735">
    <property type="entry name" value="NAD(P)-binding Rossmann-fold domains"/>
    <property type="match status" value="1"/>
</dbReference>
<dbReference type="Pfam" id="PF03435">
    <property type="entry name" value="Sacchrp_dh_NADP"/>
    <property type="match status" value="1"/>
</dbReference>
<dbReference type="InterPro" id="IPR005097">
    <property type="entry name" value="Sacchrp_dh_NADP-bd"/>
</dbReference>
<dbReference type="Gene3D" id="3.30.360.10">
    <property type="entry name" value="Dihydrodipicolinate Reductase, domain 2"/>
    <property type="match status" value="1"/>
</dbReference>
<organism evidence="2">
    <name type="scientific">hydrothermal vent metagenome</name>
    <dbReference type="NCBI Taxonomy" id="652676"/>
    <lineage>
        <taxon>unclassified sequences</taxon>
        <taxon>metagenomes</taxon>
        <taxon>ecological metagenomes</taxon>
    </lineage>
</organism>